<accession>A0A1L7NFE6</accession>
<gene>
    <name evidence="7" type="ORF">KF715C_ch35490</name>
</gene>
<comment type="similarity">
    <text evidence="1">Belongs to the TfdA dioxygenase family.</text>
</comment>
<dbReference type="GO" id="GO:0000908">
    <property type="term" value="F:taurine dioxygenase activity"/>
    <property type="evidence" value="ECO:0007669"/>
    <property type="project" value="TreeGrafter"/>
</dbReference>
<evidence type="ECO:0000313" key="7">
    <source>
        <dbReference type="EMBL" id="BAW24122.1"/>
    </source>
</evidence>
<dbReference type="PANTHER" id="PTHR30468:SF1">
    <property type="entry name" value="ALPHA-KETOGLUTARATE-DEPENDENT SULFONATE DIOXYGENASE"/>
    <property type="match status" value="1"/>
</dbReference>
<dbReference type="GO" id="GO:0005737">
    <property type="term" value="C:cytoplasm"/>
    <property type="evidence" value="ECO:0007669"/>
    <property type="project" value="TreeGrafter"/>
</dbReference>
<dbReference type="InterPro" id="IPR042098">
    <property type="entry name" value="TauD-like_sf"/>
</dbReference>
<dbReference type="RefSeq" id="WP_096426408.1">
    <property type="nucleotide sequence ID" value="NZ_AP015029.1"/>
</dbReference>
<dbReference type="Gene3D" id="3.60.130.10">
    <property type="entry name" value="Clavaminate synthase-like"/>
    <property type="match status" value="1"/>
</dbReference>
<evidence type="ECO:0000256" key="2">
    <source>
        <dbReference type="ARBA" id="ARBA00022723"/>
    </source>
</evidence>
<name>A0A1L7NFE6_PSEPU</name>
<protein>
    <submittedName>
        <fullName evidence="7">Putative TauD/TfdA family dioxygenase</fullName>
    </submittedName>
</protein>
<evidence type="ECO:0000256" key="1">
    <source>
        <dbReference type="ARBA" id="ARBA00005896"/>
    </source>
</evidence>
<dbReference type="PANTHER" id="PTHR30468">
    <property type="entry name" value="ALPHA-KETOGLUTARATE-DEPENDENT SULFONATE DIOXYGENASE"/>
    <property type="match status" value="1"/>
</dbReference>
<dbReference type="EMBL" id="AP015029">
    <property type="protein sequence ID" value="BAW24122.1"/>
    <property type="molecule type" value="Genomic_DNA"/>
</dbReference>
<dbReference type="Pfam" id="PF02668">
    <property type="entry name" value="TauD"/>
    <property type="match status" value="1"/>
</dbReference>
<evidence type="ECO:0000256" key="5">
    <source>
        <dbReference type="ARBA" id="ARBA00023004"/>
    </source>
</evidence>
<proteinExistence type="inferred from homology"/>
<keyword evidence="5" id="KW-0408">Iron</keyword>
<dbReference type="GO" id="GO:0006790">
    <property type="term" value="P:sulfur compound metabolic process"/>
    <property type="evidence" value="ECO:0007669"/>
    <property type="project" value="TreeGrafter"/>
</dbReference>
<evidence type="ECO:0000313" key="8">
    <source>
        <dbReference type="Proteomes" id="UP000218731"/>
    </source>
</evidence>
<dbReference type="AlphaFoldDB" id="A0A1L7NFE6"/>
<dbReference type="SUPFAM" id="SSF51197">
    <property type="entry name" value="Clavaminate synthase-like"/>
    <property type="match status" value="1"/>
</dbReference>
<dbReference type="InterPro" id="IPR003819">
    <property type="entry name" value="TauD/TfdA-like"/>
</dbReference>
<keyword evidence="4" id="KW-0560">Oxidoreductase</keyword>
<reference evidence="7 8" key="1">
    <citation type="submission" date="2015-11" db="EMBL/GenBank/DDBJ databases">
        <title>Complete genome sequencing of a biphenyl-degrading bacterium, Pseudomonas putida KF715 (=NBRC110667).</title>
        <authorList>
            <person name="Suenaga H."/>
            <person name="Fujihara N."/>
            <person name="Watanabe T."/>
            <person name="Hirose J."/>
            <person name="Kimura N."/>
            <person name="Yamazoe A."/>
            <person name="Hosoyama A."/>
            <person name="Shimodaira J."/>
            <person name="Furukawa K."/>
        </authorList>
    </citation>
    <scope>NUCLEOTIDE SEQUENCE [LARGE SCALE GENOMIC DNA]</scope>
    <source>
        <strain evidence="7 8">KF715</strain>
    </source>
</reference>
<dbReference type="Proteomes" id="UP000218731">
    <property type="component" value="Chromosome 1"/>
</dbReference>
<evidence type="ECO:0000256" key="4">
    <source>
        <dbReference type="ARBA" id="ARBA00023002"/>
    </source>
</evidence>
<evidence type="ECO:0000259" key="6">
    <source>
        <dbReference type="Pfam" id="PF02668"/>
    </source>
</evidence>
<organism evidence="7 8">
    <name type="scientific">Pseudomonas putida</name>
    <name type="common">Arthrobacter siderocapsulatus</name>
    <dbReference type="NCBI Taxonomy" id="303"/>
    <lineage>
        <taxon>Bacteria</taxon>
        <taxon>Pseudomonadati</taxon>
        <taxon>Pseudomonadota</taxon>
        <taxon>Gammaproteobacteria</taxon>
        <taxon>Pseudomonadales</taxon>
        <taxon>Pseudomonadaceae</taxon>
        <taxon>Pseudomonas</taxon>
    </lineage>
</organism>
<feature type="domain" description="TauD/TfdA-like" evidence="6">
    <location>
        <begin position="10"/>
        <end position="273"/>
    </location>
</feature>
<keyword evidence="2" id="KW-0479">Metal-binding</keyword>
<evidence type="ECO:0000256" key="3">
    <source>
        <dbReference type="ARBA" id="ARBA00022964"/>
    </source>
</evidence>
<dbReference type="InterPro" id="IPR051323">
    <property type="entry name" value="AtsK-like"/>
</dbReference>
<keyword evidence="3 7" id="KW-0223">Dioxygenase</keyword>
<sequence>MSKEKHSIKVAPLIGGFGAHIDFDVHYQPNHQEIQEIANAFHTHQVLIFHNADLSMEQLANFVSAFGSFDNATGRLASETGQYTGIRVVENIEGGKFGPTSNSELNWHADRFYDPVVAGLLNSVVVPEEGGDTSFCDMYRALTEMPTALRQAIQGRRIKQDVYYDAEGRPGMRPGGEKVADPSVTSGIETEIIQRHPRTGRQFLYLGNRLNAFVSGLSIEESEALLDALYSHIDQPKLQYRHHWQPNELILYDNRCCMHRRESFGVDAKRKLYASVVDRSNIL</sequence>
<dbReference type="GO" id="GO:0046872">
    <property type="term" value="F:metal ion binding"/>
    <property type="evidence" value="ECO:0007669"/>
    <property type="project" value="UniProtKB-KW"/>
</dbReference>